<evidence type="ECO:0008006" key="4">
    <source>
        <dbReference type="Google" id="ProtNLM"/>
    </source>
</evidence>
<dbReference type="Proteomes" id="UP000242415">
    <property type="component" value="Unassembled WGS sequence"/>
</dbReference>
<sequence length="170" mass="17714">MSTQRFGVGALVVAVLASVLTFAPAANANASAPAANIQCRSNSKVFARGGATPASRSVTVRLCVERDDVTLRAWGSVSMGAKSGTADIVYHLVVNVRLEQNDADMAAVSCDATAWTNFDDAGGQRFTCQTQDRYSSETGGWTADGNVSYDLIGDGKNDLTWSLAGSPAIS</sequence>
<organism evidence="2 3">
    <name type="scientific">Micromonospora pattaloongensis</name>
    <dbReference type="NCBI Taxonomy" id="405436"/>
    <lineage>
        <taxon>Bacteria</taxon>
        <taxon>Bacillati</taxon>
        <taxon>Actinomycetota</taxon>
        <taxon>Actinomycetes</taxon>
        <taxon>Micromonosporales</taxon>
        <taxon>Micromonosporaceae</taxon>
        <taxon>Micromonospora</taxon>
    </lineage>
</organism>
<keyword evidence="1" id="KW-0732">Signal</keyword>
<evidence type="ECO:0000256" key="1">
    <source>
        <dbReference type="SAM" id="SignalP"/>
    </source>
</evidence>
<evidence type="ECO:0000313" key="3">
    <source>
        <dbReference type="Proteomes" id="UP000242415"/>
    </source>
</evidence>
<feature type="chain" id="PRO_5017475176" description="Secreted protein" evidence="1">
    <location>
        <begin position="26"/>
        <end position="170"/>
    </location>
</feature>
<proteinExistence type="predicted"/>
<reference evidence="3" key="1">
    <citation type="submission" date="2016-10" db="EMBL/GenBank/DDBJ databases">
        <authorList>
            <person name="Varghese N."/>
            <person name="Submissions S."/>
        </authorList>
    </citation>
    <scope>NUCLEOTIDE SEQUENCE [LARGE SCALE GENOMIC DNA]</scope>
    <source>
        <strain evidence="3">DSM 45245</strain>
    </source>
</reference>
<gene>
    <name evidence="2" type="ORF">SAMN05444365_10641</name>
</gene>
<evidence type="ECO:0000313" key="2">
    <source>
        <dbReference type="EMBL" id="SDZ15149.1"/>
    </source>
</evidence>
<keyword evidence="3" id="KW-1185">Reference proteome</keyword>
<feature type="signal peptide" evidence="1">
    <location>
        <begin position="1"/>
        <end position="25"/>
    </location>
</feature>
<dbReference type="EMBL" id="FNPH01000006">
    <property type="protein sequence ID" value="SDZ15149.1"/>
    <property type="molecule type" value="Genomic_DNA"/>
</dbReference>
<protein>
    <recommendedName>
        <fullName evidence="4">Secreted protein</fullName>
    </recommendedName>
</protein>
<dbReference type="AlphaFoldDB" id="A0A1H3QR33"/>
<dbReference type="STRING" id="405436.SAMN05444365_10641"/>
<accession>A0A1H3QR33</accession>
<name>A0A1H3QR33_9ACTN</name>